<accession>A0A4S3KIG0</accession>
<feature type="transmembrane region" description="Helical" evidence="11">
    <location>
        <begin position="150"/>
        <end position="173"/>
    </location>
</feature>
<evidence type="ECO:0000256" key="3">
    <source>
        <dbReference type="ARBA" id="ARBA00012438"/>
    </source>
</evidence>
<dbReference type="PROSITE" id="PS50885">
    <property type="entry name" value="HAMP"/>
    <property type="match status" value="1"/>
</dbReference>
<evidence type="ECO:0000256" key="11">
    <source>
        <dbReference type="SAM" id="Phobius"/>
    </source>
</evidence>
<comment type="subcellular location">
    <subcellularLocation>
        <location evidence="2">Membrane</location>
    </subcellularLocation>
</comment>
<gene>
    <name evidence="14" type="ORF">B1991_06960</name>
</gene>
<dbReference type="InterPro" id="IPR003594">
    <property type="entry name" value="HATPase_dom"/>
</dbReference>
<protein>
    <recommendedName>
        <fullName evidence="3">histidine kinase</fullName>
        <ecNumber evidence="3">2.7.13.3</ecNumber>
    </recommendedName>
</protein>
<organism evidence="14 15">
    <name type="scientific">Rhodanobacter lindaniclasticus</name>
    <dbReference type="NCBI Taxonomy" id="75310"/>
    <lineage>
        <taxon>Bacteria</taxon>
        <taxon>Pseudomonadati</taxon>
        <taxon>Pseudomonadota</taxon>
        <taxon>Gammaproteobacteria</taxon>
        <taxon>Lysobacterales</taxon>
        <taxon>Rhodanobacteraceae</taxon>
        <taxon>Rhodanobacter</taxon>
    </lineage>
</organism>
<dbReference type="PRINTS" id="PR00344">
    <property type="entry name" value="BCTRLSENSOR"/>
</dbReference>
<keyword evidence="14" id="KW-0067">ATP-binding</keyword>
<dbReference type="GO" id="GO:0000155">
    <property type="term" value="F:phosphorelay sensor kinase activity"/>
    <property type="evidence" value="ECO:0007669"/>
    <property type="project" value="InterPro"/>
</dbReference>
<evidence type="ECO:0000256" key="2">
    <source>
        <dbReference type="ARBA" id="ARBA00004370"/>
    </source>
</evidence>
<comment type="catalytic activity">
    <reaction evidence="1">
        <text>ATP + protein L-histidine = ADP + protein N-phospho-L-histidine.</text>
        <dbReference type="EC" id="2.7.13.3"/>
    </reaction>
</comment>
<dbReference type="InterPro" id="IPR036890">
    <property type="entry name" value="HATPase_C_sf"/>
</dbReference>
<keyword evidence="6 11" id="KW-0812">Transmembrane</keyword>
<evidence type="ECO:0000256" key="4">
    <source>
        <dbReference type="ARBA" id="ARBA00022553"/>
    </source>
</evidence>
<evidence type="ECO:0000313" key="15">
    <source>
        <dbReference type="Proteomes" id="UP000306317"/>
    </source>
</evidence>
<dbReference type="Proteomes" id="UP000306317">
    <property type="component" value="Unassembled WGS sequence"/>
</dbReference>
<dbReference type="EC" id="2.7.13.3" evidence="3"/>
<evidence type="ECO:0000259" key="13">
    <source>
        <dbReference type="PROSITE" id="PS50885"/>
    </source>
</evidence>
<dbReference type="GO" id="GO:0005886">
    <property type="term" value="C:plasma membrane"/>
    <property type="evidence" value="ECO:0007669"/>
    <property type="project" value="TreeGrafter"/>
</dbReference>
<evidence type="ECO:0000259" key="12">
    <source>
        <dbReference type="PROSITE" id="PS50109"/>
    </source>
</evidence>
<dbReference type="PANTHER" id="PTHR45436:SF5">
    <property type="entry name" value="SENSOR HISTIDINE KINASE TRCS"/>
    <property type="match status" value="1"/>
</dbReference>
<proteinExistence type="predicted"/>
<name>A0A4S3KIG0_9GAMM</name>
<dbReference type="InterPro" id="IPR003660">
    <property type="entry name" value="HAMP_dom"/>
</dbReference>
<evidence type="ECO:0000256" key="6">
    <source>
        <dbReference type="ARBA" id="ARBA00022692"/>
    </source>
</evidence>
<evidence type="ECO:0000256" key="9">
    <source>
        <dbReference type="ARBA" id="ARBA00023012"/>
    </source>
</evidence>
<dbReference type="Gene3D" id="3.30.565.10">
    <property type="entry name" value="Histidine kinase-like ATPase, C-terminal domain"/>
    <property type="match status" value="1"/>
</dbReference>
<keyword evidence="15" id="KW-1185">Reference proteome</keyword>
<feature type="domain" description="Histidine kinase" evidence="12">
    <location>
        <begin position="229"/>
        <end position="427"/>
    </location>
</feature>
<dbReference type="InterPro" id="IPR004358">
    <property type="entry name" value="Sig_transdc_His_kin-like_C"/>
</dbReference>
<dbReference type="EMBL" id="MWIO01000019">
    <property type="protein sequence ID" value="THD08088.1"/>
    <property type="molecule type" value="Genomic_DNA"/>
</dbReference>
<evidence type="ECO:0000256" key="1">
    <source>
        <dbReference type="ARBA" id="ARBA00000085"/>
    </source>
</evidence>
<evidence type="ECO:0000313" key="14">
    <source>
        <dbReference type="EMBL" id="THD08088.1"/>
    </source>
</evidence>
<keyword evidence="5" id="KW-0808">Transferase</keyword>
<dbReference type="PROSITE" id="PS50109">
    <property type="entry name" value="HIS_KIN"/>
    <property type="match status" value="1"/>
</dbReference>
<dbReference type="InterPro" id="IPR050428">
    <property type="entry name" value="TCS_sensor_his_kinase"/>
</dbReference>
<reference evidence="14 15" key="1">
    <citation type="submission" date="2017-02" db="EMBL/GenBank/DDBJ databases">
        <title>Whole genome sequencing of Rhodanobacter lindaniclasticus DSM 17932.</title>
        <authorList>
            <person name="Kumar S."/>
            <person name="Patil P."/>
            <person name="Patil P.B."/>
        </authorList>
    </citation>
    <scope>NUCLEOTIDE SEQUENCE [LARGE SCALE GENOMIC DNA]</scope>
    <source>
        <strain evidence="14 15">DSM 17932</strain>
    </source>
</reference>
<comment type="caution">
    <text evidence="14">The sequence shown here is derived from an EMBL/GenBank/DDBJ whole genome shotgun (WGS) entry which is preliminary data.</text>
</comment>
<dbReference type="PANTHER" id="PTHR45436">
    <property type="entry name" value="SENSOR HISTIDINE KINASE YKOH"/>
    <property type="match status" value="1"/>
</dbReference>
<evidence type="ECO:0000256" key="7">
    <source>
        <dbReference type="ARBA" id="ARBA00022777"/>
    </source>
</evidence>
<dbReference type="SUPFAM" id="SSF55874">
    <property type="entry name" value="ATPase domain of HSP90 chaperone/DNA topoisomerase II/histidine kinase"/>
    <property type="match status" value="1"/>
</dbReference>
<dbReference type="OrthoDB" id="9809567at2"/>
<dbReference type="Pfam" id="PF02518">
    <property type="entry name" value="HATPase_c"/>
    <property type="match status" value="1"/>
</dbReference>
<keyword evidence="8 11" id="KW-1133">Transmembrane helix</keyword>
<keyword evidence="4" id="KW-0597">Phosphoprotein</keyword>
<sequence length="434" mass="46813">MAAILLALAVAWLFMTLLFERHLERRLEAEMTRDGLRLVAGLVIEPGGAPQIERPPVDSRLETPAGGYYWEVSTASGALRSRSLWDADLRRPVDVPSDHWRLQRAAGPYGQQVSILERRVELADGPQALVQLALDAAPLATARAEFGRELGAFLAVLWLVLSAAAWLQVRLGLRPLGRVRRELAALRESASARLPESHLREVQPLVDSINALADARERDLAVARQRAADLAHGLKTPLAAMVAQTRRAREAGAQQAAEGMDRAIAAIRRAIEAELARARIAVIRRQPGGNAAVRNTVERLLTVLEQTDRGGELAFTLDIPAGLQLALQPDDLSEILGAVLENAVRYARRQVRVSASAGPQWARVSIEDDGPGIAAEHARDALARGGRLDEANEGSGLGLAIARELTEATGGTITMSRATLGGLKVEFCWGPSVD</sequence>
<evidence type="ECO:0000256" key="10">
    <source>
        <dbReference type="ARBA" id="ARBA00023136"/>
    </source>
</evidence>
<dbReference type="SMART" id="SM00387">
    <property type="entry name" value="HATPase_c"/>
    <property type="match status" value="1"/>
</dbReference>
<keyword evidence="10 11" id="KW-0472">Membrane</keyword>
<keyword evidence="9" id="KW-0902">Two-component regulatory system</keyword>
<dbReference type="SUPFAM" id="SSF47384">
    <property type="entry name" value="Homodimeric domain of signal transducing histidine kinase"/>
    <property type="match status" value="1"/>
</dbReference>
<dbReference type="AlphaFoldDB" id="A0A4S3KIG0"/>
<dbReference type="Gene3D" id="1.10.287.130">
    <property type="match status" value="1"/>
</dbReference>
<dbReference type="GO" id="GO:0005524">
    <property type="term" value="F:ATP binding"/>
    <property type="evidence" value="ECO:0007669"/>
    <property type="project" value="UniProtKB-KW"/>
</dbReference>
<keyword evidence="14" id="KW-0547">Nucleotide-binding</keyword>
<keyword evidence="7" id="KW-0418">Kinase</keyword>
<evidence type="ECO:0000256" key="8">
    <source>
        <dbReference type="ARBA" id="ARBA00022989"/>
    </source>
</evidence>
<dbReference type="InterPro" id="IPR005467">
    <property type="entry name" value="His_kinase_dom"/>
</dbReference>
<evidence type="ECO:0000256" key="5">
    <source>
        <dbReference type="ARBA" id="ARBA00022679"/>
    </source>
</evidence>
<feature type="domain" description="HAMP" evidence="13">
    <location>
        <begin position="170"/>
        <end position="221"/>
    </location>
</feature>
<dbReference type="InterPro" id="IPR036097">
    <property type="entry name" value="HisK_dim/P_sf"/>
</dbReference>